<evidence type="ECO:0000313" key="1">
    <source>
        <dbReference type="EMBL" id="SAL54513.1"/>
    </source>
</evidence>
<proteinExistence type="predicted"/>
<gene>
    <name evidence="1" type="ORF">AWB69_05801</name>
</gene>
<dbReference type="Proteomes" id="UP000054683">
    <property type="component" value="Unassembled WGS sequence"/>
</dbReference>
<evidence type="ECO:0000313" key="2">
    <source>
        <dbReference type="Proteomes" id="UP000054683"/>
    </source>
</evidence>
<organism evidence="1 2">
    <name type="scientific">Caballeronia udeis</name>
    <dbReference type="NCBI Taxonomy" id="1232866"/>
    <lineage>
        <taxon>Bacteria</taxon>
        <taxon>Pseudomonadati</taxon>
        <taxon>Pseudomonadota</taxon>
        <taxon>Betaproteobacteria</taxon>
        <taxon>Burkholderiales</taxon>
        <taxon>Burkholderiaceae</taxon>
        <taxon>Caballeronia</taxon>
    </lineage>
</organism>
<reference evidence="1 2" key="1">
    <citation type="submission" date="2016-01" db="EMBL/GenBank/DDBJ databases">
        <authorList>
            <person name="Oliw E.H."/>
        </authorList>
    </citation>
    <scope>NUCLEOTIDE SEQUENCE [LARGE SCALE GENOMIC DNA]</scope>
    <source>
        <strain evidence="1">LMG 27134</strain>
    </source>
</reference>
<dbReference type="AlphaFoldDB" id="A0A158IDN3"/>
<sequence length="174" mass="20241">MSGTHITDRQVHLYMTKRKDHTQEVAAAKAGMSVRTARRVTKATELPSQKPVRDWRTRTNPFADVWDTEIVPLLRCSPKLKAITLLRKLQEDHADRFPESMRRTLERHISQWRALEGPGKEVFFPQTYQPGVRGFLMQKRRDKASAKRFFKHASVQTRYGARSSPIICTAIRRQ</sequence>
<accession>A0A158IDN3</accession>
<dbReference type="EMBL" id="FCOK02000048">
    <property type="protein sequence ID" value="SAL54513.1"/>
    <property type="molecule type" value="Genomic_DNA"/>
</dbReference>
<protein>
    <submittedName>
        <fullName evidence="1">Integrase catalytic region</fullName>
    </submittedName>
</protein>
<name>A0A158IDN3_9BURK</name>